<keyword evidence="8" id="KW-1185">Reference proteome</keyword>
<feature type="region of interest" description="Disordered" evidence="5">
    <location>
        <begin position="83"/>
        <end position="111"/>
    </location>
</feature>
<gene>
    <name evidence="7" type="ORF">ETH_00015890</name>
</gene>
<reference evidence="7" key="2">
    <citation type="submission" date="2013-10" db="EMBL/GenBank/DDBJ databases">
        <authorList>
            <person name="Aslett M."/>
        </authorList>
    </citation>
    <scope>NUCLEOTIDE SEQUENCE [LARGE SCALE GENOMIC DNA]</scope>
    <source>
        <strain evidence="7">Houghton</strain>
    </source>
</reference>
<dbReference type="AlphaFoldDB" id="U6KV32"/>
<dbReference type="PROSITE" id="PS51039">
    <property type="entry name" value="ZF_AN1"/>
    <property type="match status" value="1"/>
</dbReference>
<evidence type="ECO:0000259" key="6">
    <source>
        <dbReference type="PROSITE" id="PS51039"/>
    </source>
</evidence>
<organism evidence="7 8">
    <name type="scientific">Eimeria tenella</name>
    <name type="common">Coccidian parasite</name>
    <dbReference type="NCBI Taxonomy" id="5802"/>
    <lineage>
        <taxon>Eukaryota</taxon>
        <taxon>Sar</taxon>
        <taxon>Alveolata</taxon>
        <taxon>Apicomplexa</taxon>
        <taxon>Conoidasida</taxon>
        <taxon>Coccidia</taxon>
        <taxon>Eucoccidiorida</taxon>
        <taxon>Eimeriorina</taxon>
        <taxon>Eimeriidae</taxon>
        <taxon>Eimeria</taxon>
    </lineage>
</organism>
<name>U6KV32_EIMTE</name>
<dbReference type="InterPro" id="IPR000058">
    <property type="entry name" value="Znf_AN1"/>
</dbReference>
<dbReference type="OrthoDB" id="431929at2759"/>
<dbReference type="RefSeq" id="XP_013230120.1">
    <property type="nucleotide sequence ID" value="XM_013374666.1"/>
</dbReference>
<evidence type="ECO:0000256" key="1">
    <source>
        <dbReference type="ARBA" id="ARBA00022723"/>
    </source>
</evidence>
<evidence type="ECO:0000256" key="2">
    <source>
        <dbReference type="ARBA" id="ARBA00022771"/>
    </source>
</evidence>
<dbReference type="SUPFAM" id="SSF118310">
    <property type="entry name" value="AN1-like Zinc finger"/>
    <property type="match status" value="1"/>
</dbReference>
<dbReference type="GO" id="GO:0008270">
    <property type="term" value="F:zinc ion binding"/>
    <property type="evidence" value="ECO:0007669"/>
    <property type="project" value="UniProtKB-KW"/>
</dbReference>
<dbReference type="PANTHER" id="PTHR14677:SF20">
    <property type="entry name" value="ZINC FINGER AN1-TYPE CONTAINING 2A-RELATED"/>
    <property type="match status" value="1"/>
</dbReference>
<dbReference type="Pfam" id="PF01428">
    <property type="entry name" value="zf-AN1"/>
    <property type="match status" value="1"/>
</dbReference>
<dbReference type="VEuPathDB" id="ToxoDB:ETH2_0644200"/>
<evidence type="ECO:0000313" key="8">
    <source>
        <dbReference type="Proteomes" id="UP000030747"/>
    </source>
</evidence>
<dbReference type="PANTHER" id="PTHR14677">
    <property type="entry name" value="ARSENITE INDUCUBLE RNA ASSOCIATED PROTEIN AIP-1-RELATED"/>
    <property type="match status" value="1"/>
</dbReference>
<feature type="compositionally biased region" description="Polar residues" evidence="5">
    <location>
        <begin position="85"/>
        <end position="107"/>
    </location>
</feature>
<dbReference type="SMART" id="SM00154">
    <property type="entry name" value="ZnF_AN1"/>
    <property type="match status" value="1"/>
</dbReference>
<dbReference type="Gene3D" id="4.10.1110.10">
    <property type="entry name" value="AN1-like Zinc finger"/>
    <property type="match status" value="1"/>
</dbReference>
<evidence type="ECO:0000256" key="5">
    <source>
        <dbReference type="SAM" id="MobiDB-lite"/>
    </source>
</evidence>
<feature type="domain" description="AN1-type" evidence="6">
    <location>
        <begin position="28"/>
        <end position="78"/>
    </location>
</feature>
<reference evidence="7" key="1">
    <citation type="submission" date="2013-10" db="EMBL/GenBank/DDBJ databases">
        <title>Genomic analysis of the causative agents of coccidiosis in chickens.</title>
        <authorList>
            <person name="Reid A.J."/>
            <person name="Blake D."/>
            <person name="Billington K."/>
            <person name="Browne H."/>
            <person name="Dunn M."/>
            <person name="Hung S."/>
            <person name="Kawahara F."/>
            <person name="Miranda-Saavedra D."/>
            <person name="Mourier T."/>
            <person name="Nagra H."/>
            <person name="Otto T.D."/>
            <person name="Rawlings N."/>
            <person name="Sanchez A."/>
            <person name="Sanders M."/>
            <person name="Subramaniam C."/>
            <person name="Tay Y."/>
            <person name="Dear P."/>
            <person name="Doerig C."/>
            <person name="Gruber A."/>
            <person name="Parkinson J."/>
            <person name="Shirley M."/>
            <person name="Wan K.L."/>
            <person name="Berriman M."/>
            <person name="Tomley F."/>
            <person name="Pain A."/>
        </authorList>
    </citation>
    <scope>NUCLEOTIDE SEQUENCE [LARGE SCALE GENOMIC DNA]</scope>
    <source>
        <strain evidence="7">Houghton</strain>
    </source>
</reference>
<evidence type="ECO:0000256" key="3">
    <source>
        <dbReference type="ARBA" id="ARBA00022833"/>
    </source>
</evidence>
<evidence type="ECO:0000256" key="4">
    <source>
        <dbReference type="PROSITE-ProRule" id="PRU00449"/>
    </source>
</evidence>
<dbReference type="VEuPathDB" id="ToxoDB:ETH_00015890"/>
<accession>U6KV32</accession>
<sequence>MDLETDEAAAVRHRPQCRPELRAQREKIKKGRKCPVNGCKERLTAISSIHCPHCQADICIKHRLKEDHNCELLKATRKERKRSSLFRQISSASRGVKSKGNSYPSNTGKEEQHVLDHVTDLTVYGIAPQCPIINQFPASGGPICNPGSSISRTTLLY</sequence>
<keyword evidence="1" id="KW-0479">Metal-binding</keyword>
<dbReference type="GeneID" id="25252332"/>
<dbReference type="Proteomes" id="UP000030747">
    <property type="component" value="Unassembled WGS sequence"/>
</dbReference>
<dbReference type="EMBL" id="HG674344">
    <property type="protein sequence ID" value="CDJ39365.1"/>
    <property type="molecule type" value="Genomic_DNA"/>
</dbReference>
<proteinExistence type="predicted"/>
<dbReference type="InterPro" id="IPR035896">
    <property type="entry name" value="AN1-like_Znf"/>
</dbReference>
<dbReference type="GO" id="GO:0005737">
    <property type="term" value="C:cytoplasm"/>
    <property type="evidence" value="ECO:0007669"/>
    <property type="project" value="TreeGrafter"/>
</dbReference>
<keyword evidence="2 4" id="KW-0863">Zinc-finger</keyword>
<evidence type="ECO:0000313" key="7">
    <source>
        <dbReference type="EMBL" id="CDJ39365.1"/>
    </source>
</evidence>
<keyword evidence="3" id="KW-0862">Zinc</keyword>
<protein>
    <submittedName>
        <fullName evidence="7">AN1-like Zinc finger-containing protein, putative</fullName>
    </submittedName>
</protein>